<sequence>MSDEDQANEEDDSLNVVEKWLYLTGSRRVITLVVVLGVFVVVRVLTEVGVLHVASGSYLATLMGSGVFSGLLTLVTVVLSINQLILSRVFGSPSGLSDRLEGNLDFRRTVEDVVGEPNSPNEPGPFLAFLGDALQREAGSLQERLREEDESLAAEVEEYTSELVDYGDHLTEARNSQSTVRVLLICLGSEYADHLDRTRKLKRRHDDRLSEDANEQFDHVLELLKGVATVRQFFKTLAIQQDLAQLSRRLIYLGLGALVVVYCFTQVYKSPSSMSPTLTAETLRWLSSVVAAVVFAPIALLMSYLLRVATLTLYTVSVGSFVPPEERIENP</sequence>
<evidence type="ECO:0000313" key="2">
    <source>
        <dbReference type="EMBL" id="KTG10793.1"/>
    </source>
</evidence>
<dbReference type="Proteomes" id="UP000054387">
    <property type="component" value="Unassembled WGS sequence"/>
</dbReference>
<keyword evidence="1" id="KW-1133">Transmembrane helix</keyword>
<dbReference type="AlphaFoldDB" id="A0A0W1RCD7"/>
<feature type="transmembrane region" description="Helical" evidence="1">
    <location>
        <begin position="58"/>
        <end position="81"/>
    </location>
</feature>
<feature type="transmembrane region" description="Helical" evidence="1">
    <location>
        <begin position="250"/>
        <end position="268"/>
    </location>
</feature>
<evidence type="ECO:0000256" key="1">
    <source>
        <dbReference type="SAM" id="Phobius"/>
    </source>
</evidence>
<name>A0A0W1RCD7_9EURY</name>
<dbReference type="Pfam" id="PF25927">
    <property type="entry name" value="DUF7972"/>
    <property type="match status" value="1"/>
</dbReference>
<keyword evidence="1" id="KW-0472">Membrane</keyword>
<keyword evidence="3" id="KW-1185">Reference proteome</keyword>
<gene>
    <name evidence="2" type="ORF">AUR64_06270</name>
</gene>
<proteinExistence type="predicted"/>
<dbReference type="EMBL" id="LOPU01000016">
    <property type="protein sequence ID" value="KTG10793.1"/>
    <property type="molecule type" value="Genomic_DNA"/>
</dbReference>
<evidence type="ECO:0000313" key="3">
    <source>
        <dbReference type="Proteomes" id="UP000054387"/>
    </source>
</evidence>
<dbReference type="InterPro" id="IPR058278">
    <property type="entry name" value="DUF7972"/>
</dbReference>
<dbReference type="OrthoDB" id="265845at2157"/>
<reference evidence="2 3" key="1">
    <citation type="submission" date="2015-12" db="EMBL/GenBank/DDBJ databases">
        <title>Haloprofundus marisrubri gen. nov., sp. nov., an extremely halophilic archaeon isolated from the Discovery deep brine-seawater interface in the Red Sea.</title>
        <authorList>
            <person name="Zhang G."/>
            <person name="Stingl U."/>
            <person name="Rashid M."/>
        </authorList>
    </citation>
    <scope>NUCLEOTIDE SEQUENCE [LARGE SCALE GENOMIC DNA]</scope>
    <source>
        <strain evidence="2 3">SB9</strain>
    </source>
</reference>
<comment type="caution">
    <text evidence="2">The sequence shown here is derived from an EMBL/GenBank/DDBJ whole genome shotgun (WGS) entry which is preliminary data.</text>
</comment>
<keyword evidence="1" id="KW-0812">Transmembrane</keyword>
<protein>
    <submittedName>
        <fullName evidence="2">Uncharacterized protein</fullName>
    </submittedName>
</protein>
<feature type="transmembrane region" description="Helical" evidence="1">
    <location>
        <begin position="29"/>
        <end position="46"/>
    </location>
</feature>
<dbReference type="RefSeq" id="WP_058580591.1">
    <property type="nucleotide sequence ID" value="NZ_LOPU01000016.1"/>
</dbReference>
<accession>A0A0W1RCD7</accession>
<organism evidence="2 3">
    <name type="scientific">Haloprofundus marisrubri</name>
    <dbReference type="NCBI Taxonomy" id="1514971"/>
    <lineage>
        <taxon>Archaea</taxon>
        <taxon>Methanobacteriati</taxon>
        <taxon>Methanobacteriota</taxon>
        <taxon>Stenosarchaea group</taxon>
        <taxon>Halobacteria</taxon>
        <taxon>Halobacteriales</taxon>
        <taxon>Haloferacaceae</taxon>
        <taxon>Haloprofundus</taxon>
    </lineage>
</organism>
<feature type="transmembrane region" description="Helical" evidence="1">
    <location>
        <begin position="288"/>
        <end position="306"/>
    </location>
</feature>
<dbReference type="STRING" id="1514971.AUR64_06270"/>